<dbReference type="EMBL" id="SGIU01000001">
    <property type="protein sequence ID" value="TAI49792.1"/>
    <property type="molecule type" value="Genomic_DNA"/>
</dbReference>
<reference evidence="4 5" key="1">
    <citation type="submission" date="2019-02" db="EMBL/GenBank/DDBJ databases">
        <title>Draft genome sequence of Muricauda sp. 176CP4-71.</title>
        <authorList>
            <person name="Park J.-S."/>
        </authorList>
    </citation>
    <scope>NUCLEOTIDE SEQUENCE [LARGE SCALE GENOMIC DNA]</scope>
    <source>
        <strain evidence="4 5">176CP4-71</strain>
    </source>
</reference>
<evidence type="ECO:0000259" key="3">
    <source>
        <dbReference type="PROSITE" id="PS50093"/>
    </source>
</evidence>
<keyword evidence="2" id="KW-0732">Signal</keyword>
<dbReference type="RefSeq" id="WP_130612364.1">
    <property type="nucleotide sequence ID" value="NZ_SGIU01000001.1"/>
</dbReference>
<dbReference type="PROSITE" id="PS50093">
    <property type="entry name" value="PKD"/>
    <property type="match status" value="1"/>
</dbReference>
<dbReference type="InterPro" id="IPR013783">
    <property type="entry name" value="Ig-like_fold"/>
</dbReference>
<dbReference type="InterPro" id="IPR000601">
    <property type="entry name" value="PKD_dom"/>
</dbReference>
<dbReference type="Proteomes" id="UP000291981">
    <property type="component" value="Unassembled WGS sequence"/>
</dbReference>
<evidence type="ECO:0000256" key="1">
    <source>
        <dbReference type="SAM" id="MobiDB-lite"/>
    </source>
</evidence>
<dbReference type="Gene3D" id="2.60.120.260">
    <property type="entry name" value="Galactose-binding domain-like"/>
    <property type="match status" value="1"/>
</dbReference>
<gene>
    <name evidence="4" type="ORF">EW142_01195</name>
</gene>
<protein>
    <submittedName>
        <fullName evidence="4">PKD domain-containing protein</fullName>
    </submittedName>
</protein>
<dbReference type="AlphaFoldDB" id="A0A4Q8QGT8"/>
<organism evidence="4 5">
    <name type="scientific">Flagellimonas allohymeniacidonis</name>
    <dbReference type="NCBI Taxonomy" id="2517819"/>
    <lineage>
        <taxon>Bacteria</taxon>
        <taxon>Pseudomonadati</taxon>
        <taxon>Bacteroidota</taxon>
        <taxon>Flavobacteriia</taxon>
        <taxon>Flavobacteriales</taxon>
        <taxon>Flavobacteriaceae</taxon>
        <taxon>Flagellimonas</taxon>
    </lineage>
</organism>
<feature type="chain" id="PRO_5020225458" evidence="2">
    <location>
        <begin position="24"/>
        <end position="554"/>
    </location>
</feature>
<dbReference type="InterPro" id="IPR035986">
    <property type="entry name" value="PKD_dom_sf"/>
</dbReference>
<feature type="region of interest" description="Disordered" evidence="1">
    <location>
        <begin position="259"/>
        <end position="280"/>
    </location>
</feature>
<accession>A0A4Q8QGT8</accession>
<dbReference type="CDD" id="cd00146">
    <property type="entry name" value="PKD"/>
    <property type="match status" value="1"/>
</dbReference>
<feature type="signal peptide" evidence="2">
    <location>
        <begin position="1"/>
        <end position="23"/>
    </location>
</feature>
<dbReference type="OrthoDB" id="5381604at2"/>
<comment type="caution">
    <text evidence="4">The sequence shown here is derived from an EMBL/GenBank/DDBJ whole genome shotgun (WGS) entry which is preliminary data.</text>
</comment>
<dbReference type="Gene3D" id="2.60.40.10">
    <property type="entry name" value="Immunoglobulins"/>
    <property type="match status" value="1"/>
</dbReference>
<evidence type="ECO:0000313" key="5">
    <source>
        <dbReference type="Proteomes" id="UP000291981"/>
    </source>
</evidence>
<dbReference type="SMART" id="SM00089">
    <property type="entry name" value="PKD"/>
    <property type="match status" value="1"/>
</dbReference>
<feature type="domain" description="PKD" evidence="3">
    <location>
        <begin position="61"/>
        <end position="115"/>
    </location>
</feature>
<dbReference type="SUPFAM" id="SSF49299">
    <property type="entry name" value="PKD domain"/>
    <property type="match status" value="1"/>
</dbReference>
<dbReference type="PROSITE" id="PS51257">
    <property type="entry name" value="PROKAR_LIPOPROTEIN"/>
    <property type="match status" value="1"/>
</dbReference>
<sequence>MKLLLKRARILSILILAVSFLGCEDDDDANGLPEVLAGFTQTIIENTGVVTFINISENADAFEWDFGDGTTSTEIDPIKTFESGTFTVTLTASNAAGASSTFEDELVIVIPNPITLPITFDDANVDYDGNSGTFGGAAFEIVANPDESGTNAVASEVGQITNIGAAFEGFFFNLGTPLDLTDDKTVTINFWSEVAIDVLMKLEQGTGADTEISASHGGTGWEQLSFDFTSSDSFSRLTFFVDGPGTTAGTFFIDDIEQEETAGGGGSGDTPTEAAPTPPARDAADVISLFSNAYTDITVDTFYAGFSAGGGVTDVQVAGDDTKLYTDLDFAGIETLTESVDLSSMTNLHIDVWTTTSFDLVTGVVDFGGDGFGSGNDTRGDATTTLAAGSWTSIDVTIADLQTASLTATPTDFSQLILDVVDVTGTIYVDNIYFYNDAPGGGDTPTEAAPTPPARDAADVISLFSDAYTDITVDTFYAGFSAGGGVADVQVAGDDTKQYTDLDFAGIETLTASVDLSSMTNFHIDVWTATSFDFVTGVVDFGGDGFGSGNDTRG</sequence>
<feature type="non-terminal residue" evidence="4">
    <location>
        <position position="554"/>
    </location>
</feature>
<evidence type="ECO:0000313" key="4">
    <source>
        <dbReference type="EMBL" id="TAI49792.1"/>
    </source>
</evidence>
<name>A0A4Q8QGT8_9FLAO</name>
<evidence type="ECO:0000256" key="2">
    <source>
        <dbReference type="SAM" id="SignalP"/>
    </source>
</evidence>
<dbReference type="Pfam" id="PF18911">
    <property type="entry name" value="PKD_4"/>
    <property type="match status" value="1"/>
</dbReference>
<dbReference type="InterPro" id="IPR022409">
    <property type="entry name" value="PKD/Chitinase_dom"/>
</dbReference>
<keyword evidence="5" id="KW-1185">Reference proteome</keyword>
<proteinExistence type="predicted"/>